<reference evidence="2" key="2">
    <citation type="submission" date="2021-04" db="EMBL/GenBank/DDBJ databases">
        <authorList>
            <person name="Gilroy R."/>
        </authorList>
    </citation>
    <scope>NUCLEOTIDE SEQUENCE</scope>
    <source>
        <strain evidence="2">ChiHjej12B11-24981</strain>
    </source>
</reference>
<feature type="chain" id="PRO_5039196564" description="Peptidase S41" evidence="1">
    <location>
        <begin position="21"/>
        <end position="82"/>
    </location>
</feature>
<gene>
    <name evidence="2" type="ORF">H9819_05415</name>
</gene>
<evidence type="ECO:0000313" key="2">
    <source>
        <dbReference type="EMBL" id="HIZ01681.1"/>
    </source>
</evidence>
<name>A0A9D2A5A8_9BACE</name>
<dbReference type="Gene3D" id="2.120.10.60">
    <property type="entry name" value="Tricorn protease N-terminal domain"/>
    <property type="match status" value="1"/>
</dbReference>
<protein>
    <recommendedName>
        <fullName evidence="4">Peptidase S41</fullName>
    </recommendedName>
</protein>
<evidence type="ECO:0000256" key="1">
    <source>
        <dbReference type="SAM" id="SignalP"/>
    </source>
</evidence>
<dbReference type="Pfam" id="PF26549">
    <property type="entry name" value="Tricorn_N"/>
    <property type="match status" value="1"/>
</dbReference>
<keyword evidence="1" id="KW-0732">Signal</keyword>
<accession>A0A9D2A5A8</accession>
<dbReference type="Proteomes" id="UP000824023">
    <property type="component" value="Unassembled WGS sequence"/>
</dbReference>
<reference evidence="2" key="1">
    <citation type="journal article" date="2021" name="PeerJ">
        <title>Extensive microbial diversity within the chicken gut microbiome revealed by metagenomics and culture.</title>
        <authorList>
            <person name="Gilroy R."/>
            <person name="Ravi A."/>
            <person name="Getino M."/>
            <person name="Pursley I."/>
            <person name="Horton D.L."/>
            <person name="Alikhan N.F."/>
            <person name="Baker D."/>
            <person name="Gharbi K."/>
            <person name="Hall N."/>
            <person name="Watson M."/>
            <person name="Adriaenssens E.M."/>
            <person name="Foster-Nyarko E."/>
            <person name="Jarju S."/>
            <person name="Secka A."/>
            <person name="Antonio M."/>
            <person name="Oren A."/>
            <person name="Chaudhuri R.R."/>
            <person name="La Ragione R."/>
            <person name="Hildebrand F."/>
            <person name="Pallen M.J."/>
        </authorList>
    </citation>
    <scope>NUCLEOTIDE SEQUENCE</scope>
    <source>
        <strain evidence="2">ChiHjej12B11-24981</strain>
    </source>
</reference>
<dbReference type="EMBL" id="DXCK01000075">
    <property type="protein sequence ID" value="HIZ01681.1"/>
    <property type="molecule type" value="Genomic_DNA"/>
</dbReference>
<organism evidence="2 3">
    <name type="scientific">Candidatus Bacteroides merdipullorum</name>
    <dbReference type="NCBI Taxonomy" id="2838474"/>
    <lineage>
        <taxon>Bacteria</taxon>
        <taxon>Pseudomonadati</taxon>
        <taxon>Bacteroidota</taxon>
        <taxon>Bacteroidia</taxon>
        <taxon>Bacteroidales</taxon>
        <taxon>Bacteroidaceae</taxon>
        <taxon>Bacteroides</taxon>
    </lineage>
</organism>
<feature type="non-terminal residue" evidence="2">
    <location>
        <position position="82"/>
    </location>
</feature>
<comment type="caution">
    <text evidence="2">The sequence shown here is derived from an EMBL/GenBank/DDBJ whole genome shotgun (WGS) entry which is preliminary data.</text>
</comment>
<proteinExistence type="predicted"/>
<dbReference type="SUPFAM" id="SSF69304">
    <property type="entry name" value="Tricorn protease N-terminal domain"/>
    <property type="match status" value="1"/>
</dbReference>
<dbReference type="AlphaFoldDB" id="A0A9D2A5A8"/>
<feature type="signal peptide" evidence="1">
    <location>
        <begin position="1"/>
        <end position="20"/>
    </location>
</feature>
<evidence type="ECO:0000313" key="3">
    <source>
        <dbReference type="Proteomes" id="UP000824023"/>
    </source>
</evidence>
<sequence>MKKQFLFSLLALSVAAGAKADGDEARLLRFPATNGTDVVFSYAGDLYTAPLTGGEARRLTSHVGYEIFPRFSPDGKTIAFTG</sequence>
<evidence type="ECO:0008006" key="4">
    <source>
        <dbReference type="Google" id="ProtNLM"/>
    </source>
</evidence>